<reference evidence="1" key="2">
    <citation type="journal article" date="2015" name="Data Brief">
        <title>Shoot transcriptome of the giant reed, Arundo donax.</title>
        <authorList>
            <person name="Barrero R.A."/>
            <person name="Guerrero F.D."/>
            <person name="Moolhuijzen P."/>
            <person name="Goolsby J.A."/>
            <person name="Tidwell J."/>
            <person name="Bellgard S.E."/>
            <person name="Bellgard M.I."/>
        </authorList>
    </citation>
    <scope>NUCLEOTIDE SEQUENCE</scope>
    <source>
        <tissue evidence="1">Shoot tissue taken approximately 20 cm above the soil surface</tissue>
    </source>
</reference>
<dbReference type="GO" id="GO:0009451">
    <property type="term" value="P:RNA modification"/>
    <property type="evidence" value="ECO:0007669"/>
    <property type="project" value="InterPro"/>
</dbReference>
<sequence length="115" mass="12881">MGSPSERMPSSWTSGFLASDFLHQIPMHVHELESSSSGLYVLLSNVYAVNDRWTDVKKVRGLVTEKGMHKEPGSSVIEVNGKTCEFLVGQKNHLDICEIWAVISILLKHMHFEGL</sequence>
<name>A0A0A9DZM3_ARUDO</name>
<dbReference type="InterPro" id="IPR046960">
    <property type="entry name" value="PPR_At4g14850-like_plant"/>
</dbReference>
<dbReference type="Pfam" id="PF20431">
    <property type="entry name" value="E_motif"/>
    <property type="match status" value="1"/>
</dbReference>
<protein>
    <submittedName>
        <fullName evidence="1">Uncharacterized protein</fullName>
    </submittedName>
</protein>
<dbReference type="PANTHER" id="PTHR47926">
    <property type="entry name" value="PENTATRICOPEPTIDE REPEAT-CONTAINING PROTEIN"/>
    <property type="match status" value="1"/>
</dbReference>
<organism evidence="1">
    <name type="scientific">Arundo donax</name>
    <name type="common">Giant reed</name>
    <name type="synonym">Donax arundinaceus</name>
    <dbReference type="NCBI Taxonomy" id="35708"/>
    <lineage>
        <taxon>Eukaryota</taxon>
        <taxon>Viridiplantae</taxon>
        <taxon>Streptophyta</taxon>
        <taxon>Embryophyta</taxon>
        <taxon>Tracheophyta</taxon>
        <taxon>Spermatophyta</taxon>
        <taxon>Magnoliopsida</taxon>
        <taxon>Liliopsida</taxon>
        <taxon>Poales</taxon>
        <taxon>Poaceae</taxon>
        <taxon>PACMAD clade</taxon>
        <taxon>Arundinoideae</taxon>
        <taxon>Arundineae</taxon>
        <taxon>Arundo</taxon>
    </lineage>
</organism>
<evidence type="ECO:0000313" key="1">
    <source>
        <dbReference type="EMBL" id="JAD89187.1"/>
    </source>
</evidence>
<dbReference type="InterPro" id="IPR046848">
    <property type="entry name" value="E_motif"/>
</dbReference>
<reference evidence="1" key="1">
    <citation type="submission" date="2014-09" db="EMBL/GenBank/DDBJ databases">
        <authorList>
            <person name="Magalhaes I.L.F."/>
            <person name="Oliveira U."/>
            <person name="Santos F.R."/>
            <person name="Vidigal T.H.D.A."/>
            <person name="Brescovit A.D."/>
            <person name="Santos A.J."/>
        </authorList>
    </citation>
    <scope>NUCLEOTIDE SEQUENCE</scope>
    <source>
        <tissue evidence="1">Shoot tissue taken approximately 20 cm above the soil surface</tissue>
    </source>
</reference>
<dbReference type="GO" id="GO:0003723">
    <property type="term" value="F:RNA binding"/>
    <property type="evidence" value="ECO:0007669"/>
    <property type="project" value="InterPro"/>
</dbReference>
<dbReference type="EMBL" id="GBRH01208708">
    <property type="protein sequence ID" value="JAD89187.1"/>
    <property type="molecule type" value="Transcribed_RNA"/>
</dbReference>
<dbReference type="PANTHER" id="PTHR47926:SF459">
    <property type="entry name" value="PENTATRICOPEPTIDE REPEAT-CONTAINING PROTEIN"/>
    <property type="match status" value="1"/>
</dbReference>
<accession>A0A0A9DZM3</accession>
<dbReference type="AlphaFoldDB" id="A0A0A9DZM3"/>
<proteinExistence type="predicted"/>